<dbReference type="EMBL" id="BKCJ010002604">
    <property type="protein sequence ID" value="GEU49713.1"/>
    <property type="molecule type" value="Genomic_DNA"/>
</dbReference>
<feature type="region of interest" description="Disordered" evidence="2">
    <location>
        <begin position="485"/>
        <end position="579"/>
    </location>
</feature>
<evidence type="ECO:0000256" key="1">
    <source>
        <dbReference type="SAM" id="Coils"/>
    </source>
</evidence>
<sequence length="955" mass="107586">MEDNPVTPVDNNPFINVFALEPGSDASSSGDVRYRQEEGINFEESFAPVARIKVIRIFIANAANKNMTIYEMDVKITFLNGELKEEVYVSQPEGFVDPDHLTHVYRLKKALYGLKQAPWVWMDSCDPVDTPMVDRLKLDEDPLGIPDTRRSTSGSAQFLGDKLVSWSSKKQKITAISTTEAEYIAMSRCCAQMLWMRSQLTDYGFVFNKIPLYCDNRNQVKKGVVELYFVMMDYQLADIFTKALPRERFKFLLPHLGMKSMSPKTLKRLQEEKRKDTARYICQLDEKWFDLTKDTLRDPLQITLVNDNNPFSSHQHLMLSSTLPTIKHKFYPRPDSPLHFPYEEYILRYLKFSAKGTKWEVFGMPISNELITVDIQGEQYYNEYLEKVAKHQRYLAGKEGSDPDSPVPKPVKAAKKSKPSAPKADLRPPVTKPALSQQPKPKPAPAKSQEKKRKLVMETSDKPSPVKRSKLGLVTKRCKLTKSLRSVDESVDEGIPEKEPRLDDEEADIQRAVEERLKSVHDAPRGFTDSDSESNEEVPPVVKVGDQDEGQAGPNLCVLTEGQAGSDPGDDAEPQPQSSHVVHARLNLEHMDLEATDVILEEPASFTGTLSSLQHLAKDFSFGDLFFNDKPSKAENEKTTVETEAESMVSVTIQQDTSTVPPMTAPVINLTSRPDSSNVHRPLQATAIETTTTTTTTITHPPPPQPQQSITDSMLIKRIGKLEQIMANLIQENKHLEERLGSHGREADIKEILHQRMWETNSYKAHEDHMMIQNDQSKSTAAPSSSKTAASAEYTAWTTTDTRLMSNAHVPKGNLQQDWWKPLEEDRPTIPEPALSIPSSDLHVPTNNWASAITSTYTPPLEHSLLAQTGDMAMFVNWFSKRQGITKLKPQDLEGHKFELVKVFHPNTIHLQYQMEECHKLVTDSVDELIIRHNASKPLPLGGPPCQATDSVANP</sequence>
<accession>A0A6L2KJP4</accession>
<evidence type="ECO:0000259" key="3">
    <source>
        <dbReference type="Pfam" id="PF07727"/>
    </source>
</evidence>
<feature type="domain" description="Reverse transcriptase Ty1/copia-type" evidence="3">
    <location>
        <begin position="34"/>
        <end position="126"/>
    </location>
</feature>
<protein>
    <submittedName>
        <fullName evidence="4">Retrovirus-related Pol polyprotein from transposon TNT 1-94</fullName>
    </submittedName>
</protein>
<dbReference type="PANTHER" id="PTHR11439:SF509">
    <property type="entry name" value="RNA-DIRECTED DNA POLYMERASE"/>
    <property type="match status" value="1"/>
</dbReference>
<keyword evidence="1" id="KW-0175">Coiled coil</keyword>
<feature type="compositionally biased region" description="Basic and acidic residues" evidence="2">
    <location>
        <begin position="508"/>
        <end position="524"/>
    </location>
</feature>
<organism evidence="4">
    <name type="scientific">Tanacetum cinerariifolium</name>
    <name type="common">Dalmatian daisy</name>
    <name type="synonym">Chrysanthemum cinerariifolium</name>
    <dbReference type="NCBI Taxonomy" id="118510"/>
    <lineage>
        <taxon>Eukaryota</taxon>
        <taxon>Viridiplantae</taxon>
        <taxon>Streptophyta</taxon>
        <taxon>Embryophyta</taxon>
        <taxon>Tracheophyta</taxon>
        <taxon>Spermatophyta</taxon>
        <taxon>Magnoliopsida</taxon>
        <taxon>eudicotyledons</taxon>
        <taxon>Gunneridae</taxon>
        <taxon>Pentapetalae</taxon>
        <taxon>asterids</taxon>
        <taxon>campanulids</taxon>
        <taxon>Asterales</taxon>
        <taxon>Asteraceae</taxon>
        <taxon>Asteroideae</taxon>
        <taxon>Anthemideae</taxon>
        <taxon>Anthemidinae</taxon>
        <taxon>Tanacetum</taxon>
    </lineage>
</organism>
<dbReference type="InterPro" id="IPR013103">
    <property type="entry name" value="RVT_2"/>
</dbReference>
<comment type="caution">
    <text evidence="4">The sequence shown here is derived from an EMBL/GenBank/DDBJ whole genome shotgun (WGS) entry which is preliminary data.</text>
</comment>
<dbReference type="CDD" id="cd09272">
    <property type="entry name" value="RNase_HI_RT_Ty1"/>
    <property type="match status" value="1"/>
</dbReference>
<reference evidence="4" key="1">
    <citation type="journal article" date="2019" name="Sci. Rep.">
        <title>Draft genome of Tanacetum cinerariifolium, the natural source of mosquito coil.</title>
        <authorList>
            <person name="Yamashiro T."/>
            <person name="Shiraishi A."/>
            <person name="Satake H."/>
            <person name="Nakayama K."/>
        </authorList>
    </citation>
    <scope>NUCLEOTIDE SEQUENCE</scope>
</reference>
<proteinExistence type="predicted"/>
<feature type="region of interest" description="Disordered" evidence="2">
    <location>
        <begin position="395"/>
        <end position="472"/>
    </location>
</feature>
<evidence type="ECO:0000313" key="4">
    <source>
        <dbReference type="EMBL" id="GEU49713.1"/>
    </source>
</evidence>
<evidence type="ECO:0000256" key="2">
    <source>
        <dbReference type="SAM" id="MobiDB-lite"/>
    </source>
</evidence>
<dbReference type="PANTHER" id="PTHR11439">
    <property type="entry name" value="GAG-POL-RELATED RETROTRANSPOSON"/>
    <property type="match status" value="1"/>
</dbReference>
<dbReference type="Pfam" id="PF07727">
    <property type="entry name" value="RVT_2"/>
    <property type="match status" value="1"/>
</dbReference>
<name>A0A6L2KJP4_TANCI</name>
<feature type="coiled-coil region" evidence="1">
    <location>
        <begin position="719"/>
        <end position="746"/>
    </location>
</feature>
<dbReference type="AlphaFoldDB" id="A0A6L2KJP4"/>
<gene>
    <name evidence="4" type="ORF">Tci_021691</name>
</gene>